<evidence type="ECO:0000259" key="4">
    <source>
        <dbReference type="Pfam" id="PF13610"/>
    </source>
</evidence>
<keyword evidence="6" id="KW-1185">Reference proteome</keyword>
<evidence type="ECO:0000313" key="5">
    <source>
        <dbReference type="EMBL" id="MDX5955923.1"/>
    </source>
</evidence>
<evidence type="ECO:0000313" key="6">
    <source>
        <dbReference type="Proteomes" id="UP001277471"/>
    </source>
</evidence>
<name>A0ABU4PEW9_AZOBR</name>
<dbReference type="Pfam" id="PF13610">
    <property type="entry name" value="DDE_Tnp_IS240"/>
    <property type="match status" value="1"/>
</dbReference>
<dbReference type="EMBL" id="JAWXYC010000007">
    <property type="protein sequence ID" value="MDX5955923.1"/>
    <property type="molecule type" value="Genomic_DNA"/>
</dbReference>
<protein>
    <submittedName>
        <fullName evidence="5">IS6 family transposase</fullName>
    </submittedName>
</protein>
<dbReference type="RefSeq" id="WP_051141091.1">
    <property type="nucleotide sequence ID" value="NZ_CP012918.1"/>
</dbReference>
<proteinExistence type="predicted"/>
<reference evidence="5 6" key="1">
    <citation type="submission" date="2023-11" db="EMBL/GenBank/DDBJ databases">
        <title>MicrobeMod: A computational toolkit for identifying prokaryotic methylation and restriction-modification with nanopore sequencing.</title>
        <authorList>
            <person name="Crits-Christoph A."/>
            <person name="Kang S.C."/>
            <person name="Lee H."/>
            <person name="Ostrov N."/>
        </authorList>
    </citation>
    <scope>NUCLEOTIDE SEQUENCE [LARGE SCALE GENOMIC DNA]</scope>
    <source>
        <strain evidence="5 6">ATCC 29145</strain>
    </source>
</reference>
<dbReference type="Proteomes" id="UP001277471">
    <property type="component" value="Unassembled WGS sequence"/>
</dbReference>
<dbReference type="InterPro" id="IPR052183">
    <property type="entry name" value="IS_Transposase"/>
</dbReference>
<keyword evidence="2" id="KW-0238">DNA-binding</keyword>
<dbReference type="PANTHER" id="PTHR35528:SF3">
    <property type="entry name" value="BLL1675 PROTEIN"/>
    <property type="match status" value="1"/>
</dbReference>
<keyword evidence="1" id="KW-0815">Transposition</keyword>
<organism evidence="5 6">
    <name type="scientific">Azospirillum brasilense</name>
    <dbReference type="NCBI Taxonomy" id="192"/>
    <lineage>
        <taxon>Bacteria</taxon>
        <taxon>Pseudomonadati</taxon>
        <taxon>Pseudomonadota</taxon>
        <taxon>Alphaproteobacteria</taxon>
        <taxon>Rhodospirillales</taxon>
        <taxon>Azospirillaceae</taxon>
        <taxon>Azospirillum</taxon>
    </lineage>
</organism>
<evidence type="ECO:0000256" key="1">
    <source>
        <dbReference type="ARBA" id="ARBA00022578"/>
    </source>
</evidence>
<evidence type="ECO:0000256" key="2">
    <source>
        <dbReference type="ARBA" id="ARBA00023125"/>
    </source>
</evidence>
<dbReference type="PANTHER" id="PTHR35528">
    <property type="entry name" value="BLL1675 PROTEIN"/>
    <property type="match status" value="1"/>
</dbReference>
<dbReference type="InterPro" id="IPR047930">
    <property type="entry name" value="Transpos_IS6"/>
</dbReference>
<feature type="domain" description="DDE" evidence="4">
    <location>
        <begin position="61"/>
        <end position="162"/>
    </location>
</feature>
<gene>
    <name evidence="5" type="ORF">SIM66_32665</name>
</gene>
<keyword evidence="3" id="KW-0233">DNA recombination</keyword>
<dbReference type="InterPro" id="IPR032874">
    <property type="entry name" value="DDE_dom"/>
</dbReference>
<accession>A0ABU4PEW9</accession>
<comment type="caution">
    <text evidence="5">The sequence shown here is derived from an EMBL/GenBank/DDBJ whole genome shotgun (WGS) entry which is preliminary data.</text>
</comment>
<sequence length="166" mass="19678">MILWAVRWYLQFPISDRDLEQMPADRGVTVDHTTLERWVEAYAPDLDQRLRPHLRMTTGSRRVYETYVKVKGRWVCLYRAVDARGQMIDFLLRARRDAAVARRFLRKARKQAHTVNPRTLTVDKNAAYPSASKTMMKNGELWRFTKLRQVKYLNNIVEQDHRDGTV</sequence>
<evidence type="ECO:0000256" key="3">
    <source>
        <dbReference type="ARBA" id="ARBA00023172"/>
    </source>
</evidence>
<dbReference type="NCBIfam" id="NF033587">
    <property type="entry name" value="transpos_IS6"/>
    <property type="match status" value="1"/>
</dbReference>